<organism evidence="1 2">
    <name type="scientific">Rhododendron griersonianum</name>
    <dbReference type="NCBI Taxonomy" id="479676"/>
    <lineage>
        <taxon>Eukaryota</taxon>
        <taxon>Viridiplantae</taxon>
        <taxon>Streptophyta</taxon>
        <taxon>Embryophyta</taxon>
        <taxon>Tracheophyta</taxon>
        <taxon>Spermatophyta</taxon>
        <taxon>Magnoliopsida</taxon>
        <taxon>eudicotyledons</taxon>
        <taxon>Gunneridae</taxon>
        <taxon>Pentapetalae</taxon>
        <taxon>asterids</taxon>
        <taxon>Ericales</taxon>
        <taxon>Ericaceae</taxon>
        <taxon>Ericoideae</taxon>
        <taxon>Rhodoreae</taxon>
        <taxon>Rhododendron</taxon>
    </lineage>
</organism>
<comment type="caution">
    <text evidence="1">The sequence shown here is derived from an EMBL/GenBank/DDBJ whole genome shotgun (WGS) entry which is preliminary data.</text>
</comment>
<dbReference type="EMBL" id="JACTNZ010000024">
    <property type="protein sequence ID" value="KAG5512997.1"/>
    <property type="molecule type" value="Genomic_DNA"/>
</dbReference>
<dbReference type="AlphaFoldDB" id="A0AAV6HIS6"/>
<accession>A0AAV6HIS6</accession>
<reference evidence="1" key="1">
    <citation type="submission" date="2020-08" db="EMBL/GenBank/DDBJ databases">
        <title>Plant Genome Project.</title>
        <authorList>
            <person name="Zhang R.-G."/>
        </authorList>
    </citation>
    <scope>NUCLEOTIDE SEQUENCE</scope>
    <source>
        <strain evidence="1">WSP0</strain>
        <tissue evidence="1">Leaf</tissue>
    </source>
</reference>
<sequence>MLLLYTFDGCLNVYMLGRRNDESIWVSTEASIRCTHKVGSNKALTNFSNLPNDVGYGMGNFPVTVKEETYNEEDVAIFMHQQSYDHPTILKTHSINRTKEGQLATVIERVPPLSFQEWLKKPGFKQWEMSLDGTSVVGLSDGVRQVLRQVGDCLKTMMFTRNQFHGHLEEGIRVSSNGDVVKMMMLTPCEDNLTNFEFEEGLREDISQFRNLVEKVETVTQLNGPRPTVLLLFYRLCDIARSLSGKALRDSAYFVYANAAFYSDDEEKIKLILKMWDFFETNIYLYEELLDFTEDPVDMRNWQYKLNAPEFGALKAGYQGNKTAYLKKVVKGRRGRLLTTMRLLSEAFPEFIPKLFYLVATKIREREADFGEKDALTGSFVDNDLVVFLRNGRDALM</sequence>
<proteinExistence type="predicted"/>
<dbReference type="Proteomes" id="UP000823749">
    <property type="component" value="Unassembled WGS sequence"/>
</dbReference>
<name>A0AAV6HIS6_9ERIC</name>
<gene>
    <name evidence="1" type="ORF">RHGRI_038606</name>
</gene>
<evidence type="ECO:0000313" key="2">
    <source>
        <dbReference type="Proteomes" id="UP000823749"/>
    </source>
</evidence>
<keyword evidence="2" id="KW-1185">Reference proteome</keyword>
<evidence type="ECO:0000313" key="1">
    <source>
        <dbReference type="EMBL" id="KAG5512997.1"/>
    </source>
</evidence>
<protein>
    <submittedName>
        <fullName evidence="1">Uncharacterized protein</fullName>
    </submittedName>
</protein>